<proteinExistence type="predicted"/>
<organism evidence="2 3">
    <name type="scientific">Lentzea pudingi</name>
    <dbReference type="NCBI Taxonomy" id="1789439"/>
    <lineage>
        <taxon>Bacteria</taxon>
        <taxon>Bacillati</taxon>
        <taxon>Actinomycetota</taxon>
        <taxon>Actinomycetes</taxon>
        <taxon>Pseudonocardiales</taxon>
        <taxon>Pseudonocardiaceae</taxon>
        <taxon>Lentzea</taxon>
    </lineage>
</organism>
<dbReference type="Proteomes" id="UP000597656">
    <property type="component" value="Unassembled WGS sequence"/>
</dbReference>
<protein>
    <submittedName>
        <fullName evidence="2">Uncharacterized protein</fullName>
    </submittedName>
</protein>
<evidence type="ECO:0000313" key="2">
    <source>
        <dbReference type="EMBL" id="GGM85946.1"/>
    </source>
</evidence>
<comment type="caution">
    <text evidence="2">The sequence shown here is derived from an EMBL/GenBank/DDBJ whole genome shotgun (WGS) entry which is preliminary data.</text>
</comment>
<evidence type="ECO:0000256" key="1">
    <source>
        <dbReference type="SAM" id="MobiDB-lite"/>
    </source>
</evidence>
<dbReference type="EMBL" id="BMNC01000003">
    <property type="protein sequence ID" value="GGM85946.1"/>
    <property type="molecule type" value="Genomic_DNA"/>
</dbReference>
<evidence type="ECO:0000313" key="3">
    <source>
        <dbReference type="Proteomes" id="UP000597656"/>
    </source>
</evidence>
<name>A0ABQ2HP32_9PSEU</name>
<reference evidence="3" key="1">
    <citation type="journal article" date="2019" name="Int. J. Syst. Evol. Microbiol.">
        <title>The Global Catalogue of Microorganisms (GCM) 10K type strain sequencing project: providing services to taxonomists for standard genome sequencing and annotation.</title>
        <authorList>
            <consortium name="The Broad Institute Genomics Platform"/>
            <consortium name="The Broad Institute Genome Sequencing Center for Infectious Disease"/>
            <person name="Wu L."/>
            <person name="Ma J."/>
        </authorList>
    </citation>
    <scope>NUCLEOTIDE SEQUENCE [LARGE SCALE GENOMIC DNA]</scope>
    <source>
        <strain evidence="3">CGMCC 4.7319</strain>
    </source>
</reference>
<sequence length="322" mass="34604">MVVFECVACGAALTVPLRQVDRPDHEHYEWANSTEFTPSLLPPGTYAAQGDPLVGPGDVRGLSWVDEHPEGWCCGVDGLDPNLACACGQPVATRVDDCSRWQVVRFVPGAVRAAGEPEPVRAWEADDWDSAPLTDSELWWPRRVGIAAGVALARVLLAAGDARVVAAAGPVADLFRSHLDAHVANPLPSHLDARTPPNAPSRTLAPAGPSRHASSRTLAPAGPSRRAPSRTLALAGPGRPAQTDLLLVPRHPQTGEPWPAPGTVVPISAELWRWLANDAPAPLPRTGGQWEPYFRHDPLPARPKELWLDTGAARREMSKRRT</sequence>
<accession>A0ABQ2HP32</accession>
<keyword evidence="3" id="KW-1185">Reference proteome</keyword>
<feature type="region of interest" description="Disordered" evidence="1">
    <location>
        <begin position="186"/>
        <end position="243"/>
    </location>
</feature>
<dbReference type="RefSeq" id="WP_189154651.1">
    <property type="nucleotide sequence ID" value="NZ_BMNC01000003.1"/>
</dbReference>
<gene>
    <name evidence="2" type="ORF">GCM10011609_22810</name>
</gene>